<organism evidence="1 2">
    <name type="scientific">Ferroacidibacillus organovorans</name>
    <dbReference type="NCBI Taxonomy" id="1765683"/>
    <lineage>
        <taxon>Bacteria</taxon>
        <taxon>Bacillati</taxon>
        <taxon>Bacillota</taxon>
        <taxon>Bacilli</taxon>
        <taxon>Bacillales</taxon>
        <taxon>Alicyclobacillaceae</taxon>
        <taxon>Ferroacidibacillus</taxon>
    </lineage>
</organism>
<evidence type="ECO:0008006" key="3">
    <source>
        <dbReference type="Google" id="ProtNLM"/>
    </source>
</evidence>
<dbReference type="AlphaFoldDB" id="A0A101XP34"/>
<name>A0A101XP34_9BACL</name>
<dbReference type="Proteomes" id="UP000053557">
    <property type="component" value="Unassembled WGS sequence"/>
</dbReference>
<evidence type="ECO:0000313" key="1">
    <source>
        <dbReference type="EMBL" id="KUO94792.1"/>
    </source>
</evidence>
<dbReference type="CDD" id="cd00688">
    <property type="entry name" value="ISOPREN_C2_like"/>
    <property type="match status" value="1"/>
</dbReference>
<sequence length="265" mass="29261">MADVTSAMEFVRARGNAVEQARLQVFLGKRPALDAVLKEIADRQHQDGSFAPFWDADAHSLDATCYHLAVLEQLGVTEGQIVERARTFLWSRRQEDGSFQEDETYSAIAPPWAKPGVLEATLYLTSNAGFWLATAARDDERLTASAHFLVDHLGQDGRFPTYFHAHWLAAGFLFGVGEIECANALLAGLEQRLAILEASQLAWMVNALCLHGVSRDHTLVDAAVRRLMNLQQADGRFASEDGTWQDVHTTLEALRALQGIGAWDA</sequence>
<proteinExistence type="predicted"/>
<keyword evidence="2" id="KW-1185">Reference proteome</keyword>
<dbReference type="Gene3D" id="1.50.10.20">
    <property type="match status" value="2"/>
</dbReference>
<dbReference type="RefSeq" id="WP_067719410.1">
    <property type="nucleotide sequence ID" value="NZ_LPVJ01000070.1"/>
</dbReference>
<accession>A0A101XP34</accession>
<comment type="caution">
    <text evidence="1">The sequence shown here is derived from an EMBL/GenBank/DDBJ whole genome shotgun (WGS) entry which is preliminary data.</text>
</comment>
<dbReference type="EMBL" id="LPVJ01000070">
    <property type="protein sequence ID" value="KUO94792.1"/>
    <property type="molecule type" value="Genomic_DNA"/>
</dbReference>
<dbReference type="InterPro" id="IPR008930">
    <property type="entry name" value="Terpenoid_cyclase/PrenylTrfase"/>
</dbReference>
<evidence type="ECO:0000313" key="2">
    <source>
        <dbReference type="Proteomes" id="UP000053557"/>
    </source>
</evidence>
<gene>
    <name evidence="1" type="ORF">ATW55_10280</name>
</gene>
<dbReference type="SUPFAM" id="SSF48239">
    <property type="entry name" value="Terpenoid cyclases/Protein prenyltransferases"/>
    <property type="match status" value="1"/>
</dbReference>
<reference evidence="1 2" key="1">
    <citation type="submission" date="2015-12" db="EMBL/GenBank/DDBJ databases">
        <title>Draft genome sequence of Acidibacillus ferrooxidans ITV001, isolated from a chalcopyrite acid mine drainage site in Brazil.</title>
        <authorList>
            <person name="Dall'Agnol H."/>
            <person name="Nancucheo I."/>
            <person name="Johnson B."/>
            <person name="Oliveira R."/>
            <person name="Leite L."/>
            <person name="Pylro V."/>
            <person name="Nunes G.L."/>
            <person name="Tzotzos G."/>
            <person name="Fernandes G.R."/>
            <person name="Dutra J."/>
            <person name="Orellana S.C."/>
            <person name="Oliveira G."/>
        </authorList>
    </citation>
    <scope>NUCLEOTIDE SEQUENCE [LARGE SCALE GENOMIC DNA]</scope>
    <source>
        <strain evidence="2">ITV01</strain>
    </source>
</reference>
<dbReference type="OrthoDB" id="2856744at2"/>
<protein>
    <recommendedName>
        <fullName evidence="3">Squalene cyclase C-terminal domain-containing protein</fullName>
    </recommendedName>
</protein>